<feature type="transmembrane region" description="Helical" evidence="5">
    <location>
        <begin position="271"/>
        <end position="289"/>
    </location>
</feature>
<sequence length="406" mass="44024">MSQSETTPLLNSPLSRAARLRVVLRGPLGLAILAGLFDIAGLTGMLPQHVFLIDAHCRQHYAAVGGQPPFDCGAAEVQAATARFVGLQTMLNLIPSCLASLLFGALSDRIGRKPIFLISSCGFLLTLIASYAAATFNLPLKYLLVASLIDGFCGSAPVMITTLTSQLVDTTTTENRSSWMGLYVSFTSAGNVIGWGLGGLLTRQQNYTEIDLTVYTPPFRITCYAVLLIIISYAAFIPETLAKTKAAQNESRSVQRWWACVVDEARKFRDVPWLPMGAYMAGVALVGARSRVDFLWTFTVWQWGTSENAWFASISSIGPIICCSILTPIIESRAKTRLINAAPATPDSDTESHNRWISEKTYLAVMATAYGCVTVAMTILLLFGAQIKWLRDSVSESGAWRAADAA</sequence>
<keyword evidence="3 5" id="KW-1133">Transmembrane helix</keyword>
<keyword evidence="4 5" id="KW-0472">Membrane</keyword>
<dbReference type="OrthoDB" id="3026777at2759"/>
<dbReference type="Proteomes" id="UP000269721">
    <property type="component" value="Unassembled WGS sequence"/>
</dbReference>
<comment type="subcellular location">
    <subcellularLocation>
        <location evidence="1">Membrane</location>
        <topology evidence="1">Multi-pass membrane protein</topology>
    </subcellularLocation>
</comment>
<evidence type="ECO:0000256" key="3">
    <source>
        <dbReference type="ARBA" id="ARBA00022989"/>
    </source>
</evidence>
<keyword evidence="2 5" id="KW-0812">Transmembrane</keyword>
<dbReference type="InterPro" id="IPR011701">
    <property type="entry name" value="MFS"/>
</dbReference>
<feature type="transmembrane region" description="Helical" evidence="5">
    <location>
        <begin position="115"/>
        <end position="136"/>
    </location>
</feature>
<evidence type="ECO:0000256" key="2">
    <source>
        <dbReference type="ARBA" id="ARBA00022692"/>
    </source>
</evidence>
<feature type="transmembrane region" description="Helical" evidence="5">
    <location>
        <begin position="84"/>
        <end position="103"/>
    </location>
</feature>
<feature type="transmembrane region" description="Helical" evidence="5">
    <location>
        <begin position="218"/>
        <end position="236"/>
    </location>
</feature>
<organism evidence="6 7">
    <name type="scientific">Blyttiomyces helicus</name>
    <dbReference type="NCBI Taxonomy" id="388810"/>
    <lineage>
        <taxon>Eukaryota</taxon>
        <taxon>Fungi</taxon>
        <taxon>Fungi incertae sedis</taxon>
        <taxon>Chytridiomycota</taxon>
        <taxon>Chytridiomycota incertae sedis</taxon>
        <taxon>Chytridiomycetes</taxon>
        <taxon>Chytridiomycetes incertae sedis</taxon>
        <taxon>Blyttiomyces</taxon>
    </lineage>
</organism>
<evidence type="ECO:0000256" key="5">
    <source>
        <dbReference type="SAM" id="Phobius"/>
    </source>
</evidence>
<dbReference type="SUPFAM" id="SSF103473">
    <property type="entry name" value="MFS general substrate transporter"/>
    <property type="match status" value="1"/>
</dbReference>
<keyword evidence="7" id="KW-1185">Reference proteome</keyword>
<protein>
    <submittedName>
        <fullName evidence="6">Major facilitator superfamily domain-containing protein</fullName>
    </submittedName>
</protein>
<gene>
    <name evidence="6" type="ORF">BDK51DRAFT_25506</name>
</gene>
<dbReference type="EMBL" id="KZ998362">
    <property type="protein sequence ID" value="RKO86244.1"/>
    <property type="molecule type" value="Genomic_DNA"/>
</dbReference>
<dbReference type="PANTHER" id="PTHR23507">
    <property type="entry name" value="ZGC:174356"/>
    <property type="match status" value="1"/>
</dbReference>
<dbReference type="AlphaFoldDB" id="A0A4P9W287"/>
<dbReference type="GO" id="GO:0022857">
    <property type="term" value="F:transmembrane transporter activity"/>
    <property type="evidence" value="ECO:0007669"/>
    <property type="project" value="InterPro"/>
</dbReference>
<dbReference type="PANTHER" id="PTHR23507:SF1">
    <property type="entry name" value="FI18259P1-RELATED"/>
    <property type="match status" value="1"/>
</dbReference>
<dbReference type="Gene3D" id="1.20.1250.20">
    <property type="entry name" value="MFS general substrate transporter like domains"/>
    <property type="match status" value="1"/>
</dbReference>
<proteinExistence type="predicted"/>
<feature type="transmembrane region" description="Helical" evidence="5">
    <location>
        <begin position="142"/>
        <end position="168"/>
    </location>
</feature>
<feature type="transmembrane region" description="Helical" evidence="5">
    <location>
        <begin position="22"/>
        <end position="42"/>
    </location>
</feature>
<dbReference type="GO" id="GO:0016020">
    <property type="term" value="C:membrane"/>
    <property type="evidence" value="ECO:0007669"/>
    <property type="project" value="UniProtKB-SubCell"/>
</dbReference>
<feature type="transmembrane region" description="Helical" evidence="5">
    <location>
        <begin position="309"/>
        <end position="330"/>
    </location>
</feature>
<dbReference type="Pfam" id="PF07690">
    <property type="entry name" value="MFS_1"/>
    <property type="match status" value="1"/>
</dbReference>
<evidence type="ECO:0000313" key="6">
    <source>
        <dbReference type="EMBL" id="RKO86244.1"/>
    </source>
</evidence>
<accession>A0A4P9W287</accession>
<feature type="transmembrane region" description="Helical" evidence="5">
    <location>
        <begin position="362"/>
        <end position="385"/>
    </location>
</feature>
<evidence type="ECO:0000256" key="1">
    <source>
        <dbReference type="ARBA" id="ARBA00004141"/>
    </source>
</evidence>
<name>A0A4P9W287_9FUNG</name>
<evidence type="ECO:0000256" key="4">
    <source>
        <dbReference type="ARBA" id="ARBA00023136"/>
    </source>
</evidence>
<feature type="non-terminal residue" evidence="6">
    <location>
        <position position="406"/>
    </location>
</feature>
<feature type="transmembrane region" description="Helical" evidence="5">
    <location>
        <begin position="180"/>
        <end position="198"/>
    </location>
</feature>
<reference evidence="7" key="1">
    <citation type="journal article" date="2018" name="Nat. Microbiol.">
        <title>Leveraging single-cell genomics to expand the fungal tree of life.</title>
        <authorList>
            <person name="Ahrendt S.R."/>
            <person name="Quandt C.A."/>
            <person name="Ciobanu D."/>
            <person name="Clum A."/>
            <person name="Salamov A."/>
            <person name="Andreopoulos B."/>
            <person name="Cheng J.F."/>
            <person name="Woyke T."/>
            <person name="Pelin A."/>
            <person name="Henrissat B."/>
            <person name="Reynolds N.K."/>
            <person name="Benny G.L."/>
            <person name="Smith M.E."/>
            <person name="James T.Y."/>
            <person name="Grigoriev I.V."/>
        </authorList>
    </citation>
    <scope>NUCLEOTIDE SEQUENCE [LARGE SCALE GENOMIC DNA]</scope>
</reference>
<evidence type="ECO:0000313" key="7">
    <source>
        <dbReference type="Proteomes" id="UP000269721"/>
    </source>
</evidence>
<dbReference type="InterPro" id="IPR036259">
    <property type="entry name" value="MFS_trans_sf"/>
</dbReference>